<keyword evidence="7" id="KW-1185">Reference proteome</keyword>
<evidence type="ECO:0000313" key="6">
    <source>
        <dbReference type="EMBL" id="AJA09767.1"/>
    </source>
</evidence>
<evidence type="ECO:0000256" key="2">
    <source>
        <dbReference type="ARBA" id="ARBA00023125"/>
    </source>
</evidence>
<dbReference type="PROSITE" id="PS50977">
    <property type="entry name" value="HTH_TETR_2"/>
    <property type="match status" value="1"/>
</dbReference>
<name>A0A0A7PPD8_9SPHN</name>
<evidence type="ECO:0000256" key="4">
    <source>
        <dbReference type="PROSITE-ProRule" id="PRU00335"/>
    </source>
</evidence>
<dbReference type="GO" id="GO:0003677">
    <property type="term" value="F:DNA binding"/>
    <property type="evidence" value="ECO:0007669"/>
    <property type="project" value="UniProtKB-UniRule"/>
</dbReference>
<dbReference type="InterPro" id="IPR009057">
    <property type="entry name" value="Homeodomain-like_sf"/>
</dbReference>
<dbReference type="Gene3D" id="1.10.357.10">
    <property type="entry name" value="Tetracycline Repressor, domain 2"/>
    <property type="match status" value="1"/>
</dbReference>
<evidence type="ECO:0000259" key="5">
    <source>
        <dbReference type="PROSITE" id="PS50977"/>
    </source>
</evidence>
<reference evidence="6 7" key="1">
    <citation type="journal article" date="2015" name="Int. J. Syst. Evol. Microbiol.">
        <title>Description of Sphingopyxis fribergensis sp. nov. - a soil bacterium with the ability to degrade styrene and phenylacetic acid.</title>
        <authorList>
            <person name="Oelschlagel M."/>
            <person name="Ruckert C."/>
            <person name="Kalinowski J."/>
            <person name="Schmidt G."/>
            <person name="Schlomann M."/>
            <person name="Tischler D."/>
        </authorList>
    </citation>
    <scope>NUCLEOTIDE SEQUENCE [LARGE SCALE GENOMIC DNA]</scope>
    <source>
        <strain evidence="6 7">Kp5.2</strain>
    </source>
</reference>
<dbReference type="InterPro" id="IPR001647">
    <property type="entry name" value="HTH_TetR"/>
</dbReference>
<dbReference type="STRING" id="1515612.SKP52_14415"/>
<dbReference type="SUPFAM" id="SSF48498">
    <property type="entry name" value="Tetracyclin repressor-like, C-terminal domain"/>
    <property type="match status" value="1"/>
</dbReference>
<dbReference type="Proteomes" id="UP000030907">
    <property type="component" value="Chromosome"/>
</dbReference>
<feature type="domain" description="HTH tetR-type" evidence="5">
    <location>
        <begin position="9"/>
        <end position="69"/>
    </location>
</feature>
<dbReference type="RefSeq" id="WP_039575743.1">
    <property type="nucleotide sequence ID" value="NZ_CP009122.1"/>
</dbReference>
<gene>
    <name evidence="6" type="ORF">SKP52_14415</name>
</gene>
<dbReference type="InterPro" id="IPR036271">
    <property type="entry name" value="Tet_transcr_reg_TetR-rel_C_sf"/>
</dbReference>
<proteinExistence type="predicted"/>
<dbReference type="SUPFAM" id="SSF46689">
    <property type="entry name" value="Homeodomain-like"/>
    <property type="match status" value="1"/>
</dbReference>
<sequence>MRYSQTHKAETRERVLKEAAKEIRAKGPDNVAVSGIMARAGLTHGGFYAHFPSKDALVNEAIGAMFADARARTERIDTDGDPRSVLRAYVDFYLSAKHRDSRDRGCPLPTLSGDFARSQPATRERFGAGVEGIASRLAAPLAKLGFADAQAESYALLAQLVGGVALARAVGDPALSDAMLADTHASIVARYGLETAQ</sequence>
<evidence type="ECO:0000313" key="7">
    <source>
        <dbReference type="Proteomes" id="UP000030907"/>
    </source>
</evidence>
<dbReference type="HOGENOM" id="CLU_069356_28_2_5"/>
<dbReference type="PANTHER" id="PTHR47506:SF7">
    <property type="entry name" value="TRANSCRIPTIONAL REGULATORY PROTEIN"/>
    <property type="match status" value="1"/>
</dbReference>
<dbReference type="KEGG" id="sphk:SKP52_14415"/>
<dbReference type="EMBL" id="CP009122">
    <property type="protein sequence ID" value="AJA09767.1"/>
    <property type="molecule type" value="Genomic_DNA"/>
</dbReference>
<dbReference type="PANTHER" id="PTHR47506">
    <property type="entry name" value="TRANSCRIPTIONAL REGULATORY PROTEIN"/>
    <property type="match status" value="1"/>
</dbReference>
<protein>
    <submittedName>
        <fullName evidence="6">Transcriptional regulator</fullName>
    </submittedName>
</protein>
<accession>A0A0A7PPD8</accession>
<keyword evidence="2 4" id="KW-0238">DNA-binding</keyword>
<dbReference type="OrthoDB" id="9798857at2"/>
<keyword evidence="1" id="KW-0805">Transcription regulation</keyword>
<dbReference type="AlphaFoldDB" id="A0A0A7PPD8"/>
<organism evidence="6 7">
    <name type="scientific">Sphingopyxis fribergensis</name>
    <dbReference type="NCBI Taxonomy" id="1515612"/>
    <lineage>
        <taxon>Bacteria</taxon>
        <taxon>Pseudomonadati</taxon>
        <taxon>Pseudomonadota</taxon>
        <taxon>Alphaproteobacteria</taxon>
        <taxon>Sphingomonadales</taxon>
        <taxon>Sphingomonadaceae</taxon>
        <taxon>Sphingopyxis</taxon>
    </lineage>
</organism>
<keyword evidence="3" id="KW-0804">Transcription</keyword>
<feature type="DNA-binding region" description="H-T-H motif" evidence="4">
    <location>
        <begin position="32"/>
        <end position="51"/>
    </location>
</feature>
<dbReference type="Pfam" id="PF00440">
    <property type="entry name" value="TetR_N"/>
    <property type="match status" value="1"/>
</dbReference>
<dbReference type="Gene3D" id="1.10.10.60">
    <property type="entry name" value="Homeodomain-like"/>
    <property type="match status" value="1"/>
</dbReference>
<evidence type="ECO:0000256" key="3">
    <source>
        <dbReference type="ARBA" id="ARBA00023163"/>
    </source>
</evidence>
<evidence type="ECO:0000256" key="1">
    <source>
        <dbReference type="ARBA" id="ARBA00023015"/>
    </source>
</evidence>